<evidence type="ECO:0000256" key="7">
    <source>
        <dbReference type="SAM" id="MobiDB-lite"/>
    </source>
</evidence>
<proteinExistence type="inferred from homology"/>
<feature type="transmembrane region" description="Helical" evidence="8">
    <location>
        <begin position="21"/>
        <end position="46"/>
    </location>
</feature>
<reference evidence="10" key="1">
    <citation type="journal article" date="2014" name="Int. J. Syst. Evol. Microbiol.">
        <title>Complete genome sequence of Corynebacterium casei LMG S-19264T (=DSM 44701T), isolated from a smear-ripened cheese.</title>
        <authorList>
            <consortium name="US DOE Joint Genome Institute (JGI-PGF)"/>
            <person name="Walter F."/>
            <person name="Albersmeier A."/>
            <person name="Kalinowski J."/>
            <person name="Ruckert C."/>
        </authorList>
    </citation>
    <scope>NUCLEOTIDE SEQUENCE</scope>
    <source>
        <strain evidence="10">CGMCC 4.7398</strain>
    </source>
</reference>
<feature type="region of interest" description="Disordered" evidence="7">
    <location>
        <begin position="168"/>
        <end position="189"/>
    </location>
</feature>
<dbReference type="AlphaFoldDB" id="A0A919KXJ1"/>
<dbReference type="GO" id="GO:0022857">
    <property type="term" value="F:transmembrane transporter activity"/>
    <property type="evidence" value="ECO:0007669"/>
    <property type="project" value="TreeGrafter"/>
</dbReference>
<dbReference type="EMBL" id="BNAS01000005">
    <property type="protein sequence ID" value="GHH75804.1"/>
    <property type="molecule type" value="Genomic_DNA"/>
</dbReference>
<feature type="transmembrane region" description="Helical" evidence="8">
    <location>
        <begin position="292"/>
        <end position="317"/>
    </location>
</feature>
<evidence type="ECO:0000256" key="5">
    <source>
        <dbReference type="ARBA" id="ARBA00023136"/>
    </source>
</evidence>
<organism evidence="10 11">
    <name type="scientific">Promicromonospora soli</name>
    <dbReference type="NCBI Taxonomy" id="2035533"/>
    <lineage>
        <taxon>Bacteria</taxon>
        <taxon>Bacillati</taxon>
        <taxon>Actinomycetota</taxon>
        <taxon>Actinomycetes</taxon>
        <taxon>Micrococcales</taxon>
        <taxon>Promicromonosporaceae</taxon>
        <taxon>Promicromonospora</taxon>
    </lineage>
</organism>
<comment type="similarity">
    <text evidence="6">Belongs to the ABC-4 integral membrane protein family.</text>
</comment>
<evidence type="ECO:0000256" key="6">
    <source>
        <dbReference type="ARBA" id="ARBA00038076"/>
    </source>
</evidence>
<feature type="transmembrane region" description="Helical" evidence="8">
    <location>
        <begin position="532"/>
        <end position="551"/>
    </location>
</feature>
<evidence type="ECO:0000259" key="9">
    <source>
        <dbReference type="Pfam" id="PF02687"/>
    </source>
</evidence>
<feature type="transmembrane region" description="Helical" evidence="8">
    <location>
        <begin position="395"/>
        <end position="414"/>
    </location>
</feature>
<keyword evidence="11" id="KW-1185">Reference proteome</keyword>
<dbReference type="PANTHER" id="PTHR30572">
    <property type="entry name" value="MEMBRANE COMPONENT OF TRANSPORTER-RELATED"/>
    <property type="match status" value="1"/>
</dbReference>
<evidence type="ECO:0000313" key="11">
    <source>
        <dbReference type="Proteomes" id="UP000627369"/>
    </source>
</evidence>
<evidence type="ECO:0000256" key="4">
    <source>
        <dbReference type="ARBA" id="ARBA00022989"/>
    </source>
</evidence>
<reference evidence="10" key="2">
    <citation type="submission" date="2020-09" db="EMBL/GenBank/DDBJ databases">
        <authorList>
            <person name="Sun Q."/>
            <person name="Zhou Y."/>
        </authorList>
    </citation>
    <scope>NUCLEOTIDE SEQUENCE</scope>
    <source>
        <strain evidence="10">CGMCC 4.7398</strain>
    </source>
</reference>
<evidence type="ECO:0000313" key="10">
    <source>
        <dbReference type="EMBL" id="GHH75804.1"/>
    </source>
</evidence>
<evidence type="ECO:0000256" key="2">
    <source>
        <dbReference type="ARBA" id="ARBA00022475"/>
    </source>
</evidence>
<dbReference type="InterPro" id="IPR050250">
    <property type="entry name" value="Macrolide_Exporter_MacB"/>
</dbReference>
<comment type="subcellular location">
    <subcellularLocation>
        <location evidence="1">Cell membrane</location>
        <topology evidence="1">Multi-pass membrane protein</topology>
    </subcellularLocation>
</comment>
<feature type="transmembrane region" description="Helical" evidence="8">
    <location>
        <begin position="742"/>
        <end position="771"/>
    </location>
</feature>
<feature type="transmembrane region" description="Helical" evidence="8">
    <location>
        <begin position="471"/>
        <end position="495"/>
    </location>
</feature>
<dbReference type="GO" id="GO:0005886">
    <property type="term" value="C:plasma membrane"/>
    <property type="evidence" value="ECO:0007669"/>
    <property type="project" value="UniProtKB-SubCell"/>
</dbReference>
<keyword evidence="4 8" id="KW-1133">Transmembrane helix</keyword>
<sequence>MATSFPTARLTLGQMRRSVGRLTAAGVAIVISTAFVTVTLLAGGVIQGTTHDMVAAQYARADLVVSATDQEQGSFGADDVSAVAAVDGVDTVQPLVSWMGDLRNGGKGGYLAFAPVPEDSRLSPLELTDGAWPAADDEVALTPQVAERLEVGVGDTVTLARTLYPDGWADSQESVDPAADPAAELGEPEEVTETLTVTGLADDPYGAYATYGGAAAVPAATLDAWNAAEPYPNPVSELLVALDVPPAGDSVPAPLSEAIQAAADGVAGGTSVATTEEVATAKTAEQTGGQDLVFFVFVMTFAAIALLIAAMVITNTFQVLVAQRIRTLALLRCIGAGTGQLYRSVLLEAAILGAVASAVGIVTGAVLAQAALLVAPAFDLGVPIPTTITPTWQSVVLPLAVGAGVTVLAALAPARSATRVAPLAALRPSDAPTLHARSGRARLVISLLCVVGGFTALGGGVALGMSGGTQFGLVAAVGGGALAFFGVVLSAVLWLPRFAAALGALVARTGPAARLAVANTLRNPRRTAATSTALLIGVTLVTMMSTGAASARMSADSLLDETFPYDVSVSTSSPDYVEDVRDAVADTPGVAATALVTNAIVTLGDMEDAGIIAADPQDLAAMVNVSDEAERLTDGSILLSQDEADQMSLSEGDRTTVSGTDGSVDLAVVITTADPLNHTITAADLSRITDDDTWTDVWAHISGADATTVLADVQDAAAQVDGEAFVMGPAAQAAQFRQVVDVILGIVVGLLAVAVVIALIGVTNTLSLSVIERTRESATLRAIGLSKEQLRGMLAVEGVLIAGVGAILGIVLGLVFGWAGAATALSVMGDVRYAVPWTDLTAVLAVALVAGLIASVVPARAAVRTHPVAALAAE</sequence>
<keyword evidence="2" id="KW-1003">Cell membrane</keyword>
<feature type="transmembrane region" description="Helical" evidence="8">
    <location>
        <begin position="349"/>
        <end position="375"/>
    </location>
</feature>
<dbReference type="PANTHER" id="PTHR30572:SF4">
    <property type="entry name" value="ABC TRANSPORTER PERMEASE YTRF"/>
    <property type="match status" value="1"/>
</dbReference>
<keyword evidence="5 8" id="KW-0472">Membrane</keyword>
<accession>A0A919KXJ1</accession>
<feature type="transmembrane region" description="Helical" evidence="8">
    <location>
        <begin position="443"/>
        <end position="465"/>
    </location>
</feature>
<feature type="domain" description="ABC3 transporter permease C-terminal" evidence="9">
    <location>
        <begin position="750"/>
        <end position="867"/>
    </location>
</feature>
<dbReference type="Proteomes" id="UP000627369">
    <property type="component" value="Unassembled WGS sequence"/>
</dbReference>
<keyword evidence="3 8" id="KW-0812">Transmembrane</keyword>
<comment type="caution">
    <text evidence="10">The sequence shown here is derived from an EMBL/GenBank/DDBJ whole genome shotgun (WGS) entry which is preliminary data.</text>
</comment>
<evidence type="ECO:0000256" key="3">
    <source>
        <dbReference type="ARBA" id="ARBA00022692"/>
    </source>
</evidence>
<feature type="domain" description="ABC3 transporter permease C-terminal" evidence="9">
    <location>
        <begin position="300"/>
        <end position="420"/>
    </location>
</feature>
<dbReference type="Pfam" id="PF02687">
    <property type="entry name" value="FtsX"/>
    <property type="match status" value="2"/>
</dbReference>
<gene>
    <name evidence="10" type="ORF">GCM10017772_32710</name>
</gene>
<name>A0A919KXJ1_9MICO</name>
<evidence type="ECO:0000256" key="8">
    <source>
        <dbReference type="SAM" id="Phobius"/>
    </source>
</evidence>
<feature type="transmembrane region" description="Helical" evidence="8">
    <location>
        <begin position="840"/>
        <end position="857"/>
    </location>
</feature>
<evidence type="ECO:0000256" key="1">
    <source>
        <dbReference type="ARBA" id="ARBA00004651"/>
    </source>
</evidence>
<dbReference type="RefSeq" id="WP_189670366.1">
    <property type="nucleotide sequence ID" value="NZ_BNAS01000005.1"/>
</dbReference>
<feature type="transmembrane region" description="Helical" evidence="8">
    <location>
        <begin position="792"/>
        <end position="820"/>
    </location>
</feature>
<dbReference type="InterPro" id="IPR003838">
    <property type="entry name" value="ABC3_permease_C"/>
</dbReference>
<protein>
    <submittedName>
        <fullName evidence="10">ABC transporter permease</fullName>
    </submittedName>
</protein>